<feature type="region of interest" description="Disordered" evidence="2">
    <location>
        <begin position="170"/>
        <end position="201"/>
    </location>
</feature>
<reference evidence="4" key="2">
    <citation type="submission" date="2024-01" db="EMBL/GenBank/DDBJ databases">
        <title>Comparative genomics of Cryptococcus and Kwoniella reveals pathogenesis evolution and contrasting modes of karyotype evolution via chromosome fusion or intercentromeric recombination.</title>
        <authorList>
            <person name="Coelho M.A."/>
            <person name="David-Palma M."/>
            <person name="Shea T."/>
            <person name="Bowers K."/>
            <person name="Mcginley-Smith S."/>
            <person name="Mohammad A.W."/>
            <person name="Gnirke A."/>
            <person name="Yurkov A.M."/>
            <person name="Nowrousian M."/>
            <person name="Sun S."/>
            <person name="Cuomo C.A."/>
            <person name="Heitman J."/>
        </authorList>
    </citation>
    <scope>NUCLEOTIDE SEQUENCE</scope>
    <source>
        <strain evidence="4">IND107</strain>
    </source>
</reference>
<feature type="domain" description="DNA helicase Pif1-like DEAD-box helicase" evidence="3">
    <location>
        <begin position="431"/>
        <end position="631"/>
    </location>
</feature>
<keyword evidence="1" id="KW-0547">Nucleotide-binding</keyword>
<comment type="catalytic activity">
    <reaction evidence="1">
        <text>ATP + H2O = ADP + phosphate + H(+)</text>
        <dbReference type="Rhea" id="RHEA:13065"/>
        <dbReference type="ChEBI" id="CHEBI:15377"/>
        <dbReference type="ChEBI" id="CHEBI:15378"/>
        <dbReference type="ChEBI" id="CHEBI:30616"/>
        <dbReference type="ChEBI" id="CHEBI:43474"/>
        <dbReference type="ChEBI" id="CHEBI:456216"/>
        <dbReference type="EC" id="5.6.2.3"/>
    </reaction>
</comment>
<protein>
    <recommendedName>
        <fullName evidence="1">ATP-dependent DNA helicase</fullName>
        <ecNumber evidence="1">5.6.2.3</ecNumber>
    </recommendedName>
</protein>
<accession>A0ABR3BHP4</accession>
<dbReference type="InterPro" id="IPR027417">
    <property type="entry name" value="P-loop_NTPase"/>
</dbReference>
<dbReference type="Gene3D" id="3.40.50.300">
    <property type="entry name" value="P-loop containing nucleotide triphosphate hydrolases"/>
    <property type="match status" value="1"/>
</dbReference>
<comment type="caution">
    <text evidence="4">The sequence shown here is derived from an EMBL/GenBank/DDBJ whole genome shotgun (WGS) entry which is preliminary data.</text>
</comment>
<proteinExistence type="inferred from homology"/>
<dbReference type="EC" id="5.6.2.3" evidence="1"/>
<dbReference type="PANTHER" id="PTHR47642">
    <property type="entry name" value="ATP-DEPENDENT DNA HELICASE"/>
    <property type="match status" value="1"/>
</dbReference>
<keyword evidence="1" id="KW-0227">DNA damage</keyword>
<evidence type="ECO:0000313" key="4">
    <source>
        <dbReference type="EMBL" id="KAL0240183.1"/>
    </source>
</evidence>
<comment type="cofactor">
    <cofactor evidence="1">
        <name>Mg(2+)</name>
        <dbReference type="ChEBI" id="CHEBI:18420"/>
    </cofactor>
</comment>
<feature type="region of interest" description="Disordered" evidence="2">
    <location>
        <begin position="264"/>
        <end position="293"/>
    </location>
</feature>
<name>A0ABR3BHP4_9TREE</name>
<dbReference type="InterPro" id="IPR051055">
    <property type="entry name" value="PIF1_helicase"/>
</dbReference>
<evidence type="ECO:0000259" key="3">
    <source>
        <dbReference type="Pfam" id="PF05970"/>
    </source>
</evidence>
<evidence type="ECO:0000256" key="2">
    <source>
        <dbReference type="SAM" id="MobiDB-lite"/>
    </source>
</evidence>
<keyword evidence="1" id="KW-0234">DNA repair</keyword>
<dbReference type="InterPro" id="IPR010285">
    <property type="entry name" value="DNA_helicase_pif1-like_DEAD"/>
</dbReference>
<dbReference type="SUPFAM" id="SSF52540">
    <property type="entry name" value="P-loop containing nucleoside triphosphate hydrolases"/>
    <property type="match status" value="1"/>
</dbReference>
<dbReference type="RefSeq" id="XP_066610691.1">
    <property type="nucleotide sequence ID" value="XM_066761151.1"/>
</dbReference>
<dbReference type="PANTHER" id="PTHR47642:SF5">
    <property type="entry name" value="ATP-DEPENDENT DNA HELICASE"/>
    <property type="match status" value="1"/>
</dbReference>
<keyword evidence="1" id="KW-0067">ATP-binding</keyword>
<sequence>MRRKRNAPRDAPAQCRFGFPRPLREKTEWVRADEESDEWEFVVESNDQGLNTFSPVLALGWAANTDFSPCKSPHAVLSYVAKYASKSGKSSADLLPTLFSIIEHLEDDAELRIVAQKVLSHDISYRDYSGQEVCHSLVGCNMFSASRSFRSLGLSTNRFRRLRGPEEQEDDIDQYYADNAEDDDDGPEMKDWRDSYEERPPEEENVSLYELYLFFEKNNRTKKLSRRAEESCYIVKLWPVYFPPYDMYRDNELPLSPPLPTLPVSPPITHSPLLPSSPSEDHENPSDEEDGEDWFRSKVLLHVPYRNQTRLRLENESWANAYSRLLAAGALRNNGGRADSMPSKPRSRAVVQLPEEESEELEIVQERILTDEQLLSAMGPHPNRFTGNRLGLRDFDKAFRWKQWSERSWEDVALLRKAGPNDCVPPFLLNLDGTAGTGKTFTVNAICQTAADLVGEASMGNMVIVKRLAPTGIAAFHIHGSTYHSALGTSPKTNKGKAAAGRRLAALQDDWKYIRYLIIDEKSMVGRMGLALIDKRLREIFPHRNVWSSGLSVILCGDFGQQPPVGDMPLYCTDIQNGISDRSNLLNHGRLAYLAFTESLELDVEMRQAGLDETTRKFKEHLLRSRAGKGIEQDFADVVQTRFFAKLPVDEQKLFDQATRLCATSAHVQELNLSALYLAKKPVLRVSAVHTGVGAEKRRPDDADSLMNVVILMEGAKVMLTRNLWVDQGLTNGSMG</sequence>
<dbReference type="EMBL" id="ATAM02000015">
    <property type="protein sequence ID" value="KAL0240183.1"/>
    <property type="molecule type" value="Genomic_DNA"/>
</dbReference>
<comment type="similarity">
    <text evidence="1">Belongs to the helicase family.</text>
</comment>
<keyword evidence="1" id="KW-0233">DNA recombination</keyword>
<evidence type="ECO:0000256" key="1">
    <source>
        <dbReference type="RuleBase" id="RU363044"/>
    </source>
</evidence>
<organism evidence="4 5">
    <name type="scientific">Cryptococcus tetragattii IND107</name>
    <dbReference type="NCBI Taxonomy" id="1296105"/>
    <lineage>
        <taxon>Eukaryota</taxon>
        <taxon>Fungi</taxon>
        <taxon>Dikarya</taxon>
        <taxon>Basidiomycota</taxon>
        <taxon>Agaricomycotina</taxon>
        <taxon>Tremellomycetes</taxon>
        <taxon>Tremellales</taxon>
        <taxon>Cryptococcaceae</taxon>
        <taxon>Cryptococcus</taxon>
        <taxon>Cryptococcus gattii species complex</taxon>
    </lineage>
</organism>
<feature type="compositionally biased region" description="Basic and acidic residues" evidence="2">
    <location>
        <begin position="187"/>
        <end position="199"/>
    </location>
</feature>
<feature type="compositionally biased region" description="Acidic residues" evidence="2">
    <location>
        <begin position="170"/>
        <end position="186"/>
    </location>
</feature>
<dbReference type="Proteomes" id="UP000054399">
    <property type="component" value="Unassembled WGS sequence"/>
</dbReference>
<keyword evidence="1" id="KW-0347">Helicase</keyword>
<dbReference type="Pfam" id="PF05970">
    <property type="entry name" value="PIF1"/>
    <property type="match status" value="1"/>
</dbReference>
<evidence type="ECO:0000313" key="5">
    <source>
        <dbReference type="Proteomes" id="UP000054399"/>
    </source>
</evidence>
<gene>
    <name evidence="4" type="ORF">I308_106731</name>
</gene>
<reference evidence="4" key="1">
    <citation type="submission" date="2015-01" db="EMBL/GenBank/DDBJ databases">
        <authorList>
            <consortium name="The Broad Institute Genomics Platform"/>
            <person name="Cuomo C."/>
            <person name="Litvintseva A."/>
            <person name="Chen Y."/>
            <person name="Heitman J."/>
            <person name="Sun S."/>
            <person name="Springer D."/>
            <person name="Dromer F."/>
            <person name="Young S."/>
            <person name="Zeng Q."/>
            <person name="Gargeya S."/>
            <person name="Abouelleil A."/>
            <person name="Alvarado L."/>
            <person name="Chapman S.B."/>
            <person name="Gainer-Dewar J."/>
            <person name="Goldberg J."/>
            <person name="Griggs A."/>
            <person name="Gujja S."/>
            <person name="Hansen M."/>
            <person name="Howarth C."/>
            <person name="Imamovic A."/>
            <person name="Larimer J."/>
            <person name="Murphy C."/>
            <person name="Naylor J."/>
            <person name="Pearson M."/>
            <person name="Priest M."/>
            <person name="Roberts A."/>
            <person name="Saif S."/>
            <person name="Shea T."/>
            <person name="Sykes S."/>
            <person name="Wortman J."/>
            <person name="Nusbaum C."/>
            <person name="Birren B."/>
        </authorList>
    </citation>
    <scope>NUCLEOTIDE SEQUENCE</scope>
    <source>
        <strain evidence="4">IND107</strain>
    </source>
</reference>
<keyword evidence="5" id="KW-1185">Reference proteome</keyword>
<keyword evidence="1" id="KW-0378">Hydrolase</keyword>
<dbReference type="GeneID" id="91993584"/>